<dbReference type="Gene3D" id="1.20.1090.10">
    <property type="entry name" value="Dehydroquinate synthase-like - alpha domain"/>
    <property type="match status" value="1"/>
</dbReference>
<evidence type="ECO:0000256" key="7">
    <source>
        <dbReference type="ARBA" id="ARBA00022723"/>
    </source>
</evidence>
<dbReference type="GO" id="GO:0004764">
    <property type="term" value="F:shikimate 3-dehydrogenase (NADP+) activity"/>
    <property type="evidence" value="ECO:0007669"/>
    <property type="project" value="UniProtKB-EC"/>
</dbReference>
<evidence type="ECO:0000259" key="22">
    <source>
        <dbReference type="Pfam" id="PF08501"/>
    </source>
</evidence>
<comment type="pathway">
    <text evidence="19">Metabolic intermediate biosynthesis; chorismate biosynthesis; chorismate from D-erythrose 4-phosphate and phosphoenolpyruvate: step 2/7.</text>
</comment>
<evidence type="ECO:0000256" key="19">
    <source>
        <dbReference type="PIRNR" id="PIRNR000514"/>
    </source>
</evidence>
<evidence type="ECO:0000313" key="25">
    <source>
        <dbReference type="EMBL" id="KNE62975.1"/>
    </source>
</evidence>
<dbReference type="PANTHER" id="PTHR21090:SF5">
    <property type="entry name" value="PENTAFUNCTIONAL AROM POLYPEPTIDE"/>
    <property type="match status" value="1"/>
</dbReference>
<dbReference type="Proteomes" id="UP000054350">
    <property type="component" value="Unassembled WGS sequence"/>
</dbReference>
<evidence type="ECO:0000256" key="2">
    <source>
        <dbReference type="ARBA" id="ARBA00004842"/>
    </source>
</evidence>
<dbReference type="InterPro" id="IPR036291">
    <property type="entry name" value="NAD(P)-bd_dom_sf"/>
</dbReference>
<keyword evidence="5 19" id="KW-0028">Amino-acid biosynthesis</keyword>
<evidence type="ECO:0000256" key="13">
    <source>
        <dbReference type="ARBA" id="ARBA00023002"/>
    </source>
</evidence>
<dbReference type="GO" id="GO:0005524">
    <property type="term" value="F:ATP binding"/>
    <property type="evidence" value="ECO:0007669"/>
    <property type="project" value="UniProtKB-KW"/>
</dbReference>
<feature type="domain" description="SDH C-terminal" evidence="23">
    <location>
        <begin position="1604"/>
        <end position="1633"/>
    </location>
</feature>
<dbReference type="CDD" id="cd08195">
    <property type="entry name" value="DHQS"/>
    <property type="match status" value="1"/>
</dbReference>
<keyword evidence="26" id="KW-1185">Reference proteome</keyword>
<dbReference type="EC" id="2.7.1.71" evidence="19"/>
<proteinExistence type="inferred from homology"/>
<dbReference type="Pfam" id="PF18317">
    <property type="entry name" value="SDH_C"/>
    <property type="match status" value="1"/>
</dbReference>
<evidence type="ECO:0000256" key="10">
    <source>
        <dbReference type="ARBA" id="ARBA00022833"/>
    </source>
</evidence>
<dbReference type="SUPFAM" id="SSF51569">
    <property type="entry name" value="Aldolase"/>
    <property type="match status" value="1"/>
</dbReference>
<evidence type="ECO:0000256" key="18">
    <source>
        <dbReference type="ARBA" id="ARBA00048567"/>
    </source>
</evidence>
<evidence type="ECO:0000256" key="14">
    <source>
        <dbReference type="ARBA" id="ARBA00023141"/>
    </source>
</evidence>
<dbReference type="EC" id="4.2.1.10" evidence="19"/>
<evidence type="ECO:0000256" key="17">
    <source>
        <dbReference type="ARBA" id="ARBA00044633"/>
    </source>
</evidence>
<evidence type="ECO:0000256" key="1">
    <source>
        <dbReference type="ARBA" id="ARBA00004811"/>
    </source>
</evidence>
<keyword evidence="10 19" id="KW-0862">Zinc</keyword>
<dbReference type="EMBL" id="GG745341">
    <property type="protein sequence ID" value="KNE62975.1"/>
    <property type="molecule type" value="Genomic_DNA"/>
</dbReference>
<evidence type="ECO:0000256" key="16">
    <source>
        <dbReference type="ARBA" id="ARBA00023268"/>
    </source>
</evidence>
<comment type="subunit">
    <text evidence="19">Homodimer.</text>
</comment>
<comment type="catalytic activity">
    <reaction evidence="19">
        <text>7-phospho-2-dehydro-3-deoxy-D-arabino-heptonate = 3-dehydroquinate + phosphate</text>
        <dbReference type="Rhea" id="RHEA:21968"/>
        <dbReference type="ChEBI" id="CHEBI:32364"/>
        <dbReference type="ChEBI" id="CHEBI:43474"/>
        <dbReference type="ChEBI" id="CHEBI:58394"/>
        <dbReference type="EC" id="4.2.3.4"/>
    </reaction>
</comment>
<evidence type="ECO:0000313" key="26">
    <source>
        <dbReference type="Proteomes" id="UP000054350"/>
    </source>
</evidence>
<dbReference type="Pfam" id="PF01761">
    <property type="entry name" value="DHQ_synthase"/>
    <property type="match status" value="1"/>
</dbReference>
<dbReference type="Gene3D" id="3.40.50.1970">
    <property type="match status" value="1"/>
</dbReference>
<evidence type="ECO:0000259" key="21">
    <source>
        <dbReference type="Pfam" id="PF01761"/>
    </source>
</evidence>
<comment type="catalytic activity">
    <reaction evidence="17">
        <text>3-phosphoshikimate + phosphoenolpyruvate = 5-O-(1-carboxyvinyl)-3-phosphoshikimate + phosphate</text>
        <dbReference type="Rhea" id="RHEA:21256"/>
        <dbReference type="ChEBI" id="CHEBI:43474"/>
        <dbReference type="ChEBI" id="CHEBI:57701"/>
        <dbReference type="ChEBI" id="CHEBI:58702"/>
        <dbReference type="ChEBI" id="CHEBI:145989"/>
        <dbReference type="EC" id="2.5.1.19"/>
    </reaction>
    <physiologicalReaction direction="left-to-right" evidence="17">
        <dbReference type="Rhea" id="RHEA:21257"/>
    </physiologicalReaction>
</comment>
<dbReference type="Gene3D" id="3.40.50.300">
    <property type="entry name" value="P-loop containing nucleotide triphosphate hydrolases"/>
    <property type="match status" value="1"/>
</dbReference>
<dbReference type="Gene3D" id="3.40.50.10860">
    <property type="entry name" value="Leucine Dehydrogenase, chain A, domain 1"/>
    <property type="match status" value="1"/>
</dbReference>
<dbReference type="PROSITE" id="PS01128">
    <property type="entry name" value="SHIKIMATE_KINASE"/>
    <property type="match status" value="1"/>
</dbReference>
<keyword evidence="12" id="KW-0521">NADP</keyword>
<dbReference type="InterPro" id="IPR008289">
    <property type="entry name" value="Pentafunct_AroM"/>
</dbReference>
<dbReference type="InterPro" id="IPR023193">
    <property type="entry name" value="EPSP_synthase_CS"/>
</dbReference>
<comment type="function">
    <text evidence="19">The AROM polypeptide catalyzes 5 consecutive enzymatic reactions in prechorismate polyaromatic amino acid biosynthesis.</text>
</comment>
<dbReference type="PANTHER" id="PTHR21090">
    <property type="entry name" value="AROM/DEHYDROQUINATE SYNTHASE"/>
    <property type="match status" value="1"/>
</dbReference>
<evidence type="ECO:0000256" key="11">
    <source>
        <dbReference type="ARBA" id="ARBA00022840"/>
    </source>
</evidence>
<keyword evidence="14 19" id="KW-0057">Aromatic amino acid biosynthesis</keyword>
<comment type="similarity">
    <text evidence="19">In the 4th section; belongs to the type-I 3-dehydroquinase family.</text>
</comment>
<organism evidence="25 26">
    <name type="scientific">Allomyces macrogynus (strain ATCC 38327)</name>
    <name type="common">Allomyces javanicus var. macrogynus</name>
    <dbReference type="NCBI Taxonomy" id="578462"/>
    <lineage>
        <taxon>Eukaryota</taxon>
        <taxon>Fungi</taxon>
        <taxon>Fungi incertae sedis</taxon>
        <taxon>Blastocladiomycota</taxon>
        <taxon>Blastocladiomycetes</taxon>
        <taxon>Blastocladiales</taxon>
        <taxon>Blastocladiaceae</taxon>
        <taxon>Allomyces</taxon>
    </lineage>
</organism>
<dbReference type="InterPro" id="IPR013708">
    <property type="entry name" value="Shikimate_DH-bd_N"/>
</dbReference>
<dbReference type="GO" id="GO:0004765">
    <property type="term" value="F:shikimate kinase activity"/>
    <property type="evidence" value="ECO:0007669"/>
    <property type="project" value="UniProtKB-EC"/>
</dbReference>
<dbReference type="InterPro" id="IPR030960">
    <property type="entry name" value="DHQS/DOIS_N"/>
</dbReference>
<comment type="similarity">
    <text evidence="19">In the 2nd section; belongs to the EPSP synthase family.</text>
</comment>
<dbReference type="OMA" id="SWANMSW"/>
<evidence type="ECO:0000256" key="6">
    <source>
        <dbReference type="ARBA" id="ARBA00022679"/>
    </source>
</evidence>
<dbReference type="FunFam" id="3.40.50.1970:FF:000007">
    <property type="entry name" value="Pentafunctional AROM polypeptide"/>
    <property type="match status" value="1"/>
</dbReference>
<dbReference type="Pfam" id="PF00275">
    <property type="entry name" value="EPSP_synthase"/>
    <property type="match status" value="1"/>
</dbReference>
<dbReference type="SUPFAM" id="SSF53223">
    <property type="entry name" value="Aminoacid dehydrogenase-like, N-terminal domain"/>
    <property type="match status" value="1"/>
</dbReference>
<dbReference type="InterPro" id="IPR031322">
    <property type="entry name" value="Shikimate/glucono_kinase"/>
</dbReference>
<keyword evidence="15 19" id="KW-0456">Lyase</keyword>
<dbReference type="GO" id="GO:0046872">
    <property type="term" value="F:metal ion binding"/>
    <property type="evidence" value="ECO:0007669"/>
    <property type="project" value="UniProtKB-KW"/>
</dbReference>
<dbReference type="InterPro" id="IPR046346">
    <property type="entry name" value="Aminoacid_DH-like_N_sf"/>
</dbReference>
<accession>A0A0L0SKS9</accession>
<dbReference type="InterPro" id="IPR001986">
    <property type="entry name" value="Enolpyruvate_Tfrase_dom"/>
</dbReference>
<evidence type="ECO:0000259" key="24">
    <source>
        <dbReference type="Pfam" id="PF24621"/>
    </source>
</evidence>
<dbReference type="GO" id="GO:0009423">
    <property type="term" value="P:chorismate biosynthetic process"/>
    <property type="evidence" value="ECO:0007669"/>
    <property type="project" value="UniProtKB-UniPathway"/>
</dbReference>
<evidence type="ECO:0000256" key="3">
    <source>
        <dbReference type="ARBA" id="ARBA00009948"/>
    </source>
</evidence>
<sequence>MTATTLPATSRHPSAPDVTLVPILGSPNTIQVGNSLTDHIAADLFSAIGATASKIAVVTDTNLAALGHLDRLVAALRGAWHAATTKRAAAIATDAHWLLTYIIPPGESVKTRGTKAAIEDWLLSHGCTRDTVVIALGGGVVGDMVGFVSATYMRGTRLVQIPTTLLSMVDSSIGGKTAVDVPAGKNLVGAFHQPLRVYIDTAYLATLPKREIVNGMAEIIKTAAFYSADDFALLEADPDRVLAAAQAAKADPLLMQIVVGGARIKASVVSQDEKEGGLRGLLNFGHTVGHAIEAALTPRLLHGECVAMGMVYEAEIARYLGHLPQAHVGRLIRCIASYGLPTTLHDKLTIQYAGGVQAAHVAVDTMMEYMKVDKKNAGAQKKLVLLKRIGTTVELRASAVDDHVIRLVVAPGVRILPSPSIALPMTKIDATQPVVRPAMTDADRGTVVTVPGSKSISNRALVLAALGRGTVHIKNLLLSDDTQVMLTALQRLGACEYTWRDEDNVLIVTGNAGKMAVPNGELYLGNAGTAARFLTAVTTLVGAPKGASTQTVLTGNARMKQRPIGPLVDALRENGVHVDYVEGQGCLPLRVGTGGLPGGHIKLAASVSSQYVSAILLCAPYARSQVTLELTGGKVISQLYIDMTIAMMASFGIHVQRTAPTVYVIPQGAYTNPAEYAVEPDASSATYPLAVAAITGHRVTIPYMGSASLQGDARFAADVLQPMGCAVRQTPNETTVQGPAPGTLGALAEIDMEPMTDAFLTAAALAAVATRQGGITAIRGVANQRVKECNRIQAMMDQLAKFGVKTEELDDGIKVFGADVVAMRARAAAAMTAREPVAVDCYDDHRVAMSHSVLGALVPCVIKERKCVEKTWPAWWDTLTRVLEVPTDAEDIELARGDASNESAGTATSAPPSVILIGMRAAGKTSLGQAAAKALGRTFIDLDHEFMRQRNLPSINQFVDQYGWPAFRAAEADLLESVAKKHPTGAVIACGGGIVETEKAREYLATGAAPLVVIHVVRGRAQVLAELAQSDRPSWGESMDDAMTRRLPLYRKCAATEFFAADVQGKYNWPAIEAQFAEFVAQVTGTTPAERKRTALDLALGHTRKVAATASPVTSFVSLTQATPEQVLANLDRITEGTDAVELRADLLKDRSIEGAARAFFALKRHMPADVPVIFTVRSAAQAGTFPDDQVDAMADLLRTAIAWGVDILDVEVTTFPAATLRDLAGAAARRGIPVLTSYHDKTGAYKWGRDRVHWAQMLQQCAAYGDICKLVGRAHVPQDNMAQVAFRVNDAAALTDKPLIAINMGAAGQLSRVLNHTLTPITHAKLPAAAAPGQMALDAIHRALVTTGELAPREFYLLGSPIAASKSPVMHNTGFATLGLTNHTYYPYEATDVNVLRKIVERESFGGASVTIPLKEQVHQLVADVTPTAKAIGAINTLFRRASDGGLVGDNTDVIGIRDTLAARLKTATATNLHQGGLVALVLGAGGTARAAVAALLTLPTRIPITSIVVANRTVARAQALLDDLASFGSATVQRIAVARDAVTLEAVQPHVVVGTLPRDAQDAALFAREKTWARTVAVVEMVYGAPTPMVLALPKGVAVVSGAEVLIEQGLAQFERWTGLRAPRAVIEEAMAAAFARE</sequence>
<protein>
    <recommendedName>
        <fullName evidence="19">Pentafunctional AROM polypeptide</fullName>
    </recommendedName>
    <domain>
        <recommendedName>
            <fullName evidence="19">3-dehydroquinate synthase</fullName>
            <shortName evidence="19">DHQS</shortName>
            <ecNumber evidence="19">4.2.3.4</ecNumber>
        </recommendedName>
    </domain>
    <domain>
        <recommendedName>
            <fullName evidence="19">3-phosphoshikimate 1-carboxyvinyltransferase</fullName>
            <ecNumber evidence="19">2.5.1.19</ecNumber>
        </recommendedName>
    </domain>
    <domain>
        <recommendedName>
            <fullName evidence="19">Shikimate kinase</fullName>
            <shortName evidence="19">SK</shortName>
            <ecNumber evidence="19">2.7.1.71</ecNumber>
        </recommendedName>
    </domain>
    <domain>
        <recommendedName>
            <fullName evidence="19">3-dehydroquinate dehydratase</fullName>
            <shortName evidence="19">3-dehydroquinase</shortName>
            <ecNumber evidence="19">4.2.1.10</ecNumber>
        </recommendedName>
    </domain>
    <domain>
        <recommendedName>
            <fullName evidence="19">Shikimate dehydrogenase</fullName>
            <ecNumber evidence="19">1.1.1.25</ecNumber>
        </recommendedName>
    </domain>
</protein>
<keyword evidence="13 19" id="KW-0560">Oxidoreductase</keyword>
<comment type="catalytic activity">
    <reaction evidence="19">
        <text>shikimate + NADP(+) = 3-dehydroshikimate + NADPH + H(+)</text>
        <dbReference type="Rhea" id="RHEA:17737"/>
        <dbReference type="ChEBI" id="CHEBI:15378"/>
        <dbReference type="ChEBI" id="CHEBI:16630"/>
        <dbReference type="ChEBI" id="CHEBI:36208"/>
        <dbReference type="ChEBI" id="CHEBI:57783"/>
        <dbReference type="ChEBI" id="CHEBI:58349"/>
        <dbReference type="EC" id="1.1.1.25"/>
    </reaction>
</comment>
<dbReference type="InterPro" id="IPR016037">
    <property type="entry name" value="DHQ_synth_AroB"/>
</dbReference>
<dbReference type="EC" id="4.2.3.4" evidence="19"/>
<reference evidence="26" key="2">
    <citation type="submission" date="2009-11" db="EMBL/GenBank/DDBJ databases">
        <title>The Genome Sequence of Allomyces macrogynus strain ATCC 38327.</title>
        <authorList>
            <consortium name="The Broad Institute Genome Sequencing Platform"/>
            <person name="Russ C."/>
            <person name="Cuomo C."/>
            <person name="Shea T."/>
            <person name="Young S.K."/>
            <person name="Zeng Q."/>
            <person name="Koehrsen M."/>
            <person name="Haas B."/>
            <person name="Borodovsky M."/>
            <person name="Guigo R."/>
            <person name="Alvarado L."/>
            <person name="Berlin A."/>
            <person name="Borenstein D."/>
            <person name="Chen Z."/>
            <person name="Engels R."/>
            <person name="Freedman E."/>
            <person name="Gellesch M."/>
            <person name="Goldberg J."/>
            <person name="Griggs A."/>
            <person name="Gujja S."/>
            <person name="Heiman D."/>
            <person name="Hepburn T."/>
            <person name="Howarth C."/>
            <person name="Jen D."/>
            <person name="Larson L."/>
            <person name="Lewis B."/>
            <person name="Mehta T."/>
            <person name="Park D."/>
            <person name="Pearson M."/>
            <person name="Roberts A."/>
            <person name="Saif S."/>
            <person name="Shenoy N."/>
            <person name="Sisk P."/>
            <person name="Stolte C."/>
            <person name="Sykes S."/>
            <person name="Walk T."/>
            <person name="White J."/>
            <person name="Yandava C."/>
            <person name="Burger G."/>
            <person name="Gray M.W."/>
            <person name="Holland P.W.H."/>
            <person name="King N."/>
            <person name="Lang F.B.F."/>
            <person name="Roger A.J."/>
            <person name="Ruiz-Trillo I."/>
            <person name="Lander E."/>
            <person name="Nusbaum C."/>
        </authorList>
    </citation>
    <scope>NUCLEOTIDE SEQUENCE [LARGE SCALE GENOMIC DNA]</scope>
    <source>
        <strain evidence="26">ATCC 38327</strain>
    </source>
</reference>
<comment type="similarity">
    <text evidence="3">Belongs to the EPSP synthase family.</text>
</comment>
<comment type="similarity">
    <text evidence="19">In the C-terminal section; belongs to the shikimate dehydrogenase family.</text>
</comment>
<keyword evidence="8" id="KW-0547">Nucleotide-binding</keyword>
<comment type="cofactor">
    <cofactor evidence="19">
        <name>Zn(2+)</name>
        <dbReference type="ChEBI" id="CHEBI:29105"/>
    </cofactor>
    <text evidence="19">Binds 2 Zn(2+) ions per subunit.</text>
</comment>
<keyword evidence="6 19" id="KW-0808">Transferase</keyword>
<dbReference type="PRINTS" id="PR01100">
    <property type="entry name" value="SHIKIMTKNASE"/>
</dbReference>
<evidence type="ECO:0000256" key="12">
    <source>
        <dbReference type="ARBA" id="ARBA00022857"/>
    </source>
</evidence>
<dbReference type="CDD" id="cd01556">
    <property type="entry name" value="EPSP_synthase"/>
    <property type="match status" value="1"/>
</dbReference>
<evidence type="ECO:0000256" key="8">
    <source>
        <dbReference type="ARBA" id="ARBA00022741"/>
    </source>
</evidence>
<feature type="domain" description="Enolpyruvate transferase" evidence="20">
    <location>
        <begin position="447"/>
        <end position="879"/>
    </location>
</feature>
<dbReference type="InterPro" id="IPR023000">
    <property type="entry name" value="Shikimate_kinase_CS"/>
</dbReference>
<comment type="catalytic activity">
    <reaction evidence="19">
        <text>3-dehydroquinate = 3-dehydroshikimate + H2O</text>
        <dbReference type="Rhea" id="RHEA:21096"/>
        <dbReference type="ChEBI" id="CHEBI:15377"/>
        <dbReference type="ChEBI" id="CHEBI:16630"/>
        <dbReference type="ChEBI" id="CHEBI:32364"/>
        <dbReference type="EC" id="4.2.1.10"/>
    </reaction>
</comment>
<dbReference type="InterPro" id="IPR001381">
    <property type="entry name" value="DHquinase_I"/>
</dbReference>
<dbReference type="GO" id="GO:0005737">
    <property type="term" value="C:cytoplasm"/>
    <property type="evidence" value="ECO:0007669"/>
    <property type="project" value="UniProtKB-SubCell"/>
</dbReference>
<dbReference type="GO" id="GO:0003855">
    <property type="term" value="F:3-dehydroquinate dehydratase activity"/>
    <property type="evidence" value="ECO:0007669"/>
    <property type="project" value="UniProtKB-EC"/>
</dbReference>
<comment type="pathway">
    <text evidence="2 19">Metabolic intermediate biosynthesis; chorismate biosynthesis; chorismate from D-erythrose 4-phosphate and phosphoenolpyruvate: step 5/7.</text>
</comment>
<comment type="pathway">
    <text evidence="1 19">Metabolic intermediate biosynthesis; chorismate biosynthesis; chorismate from D-erythrose 4-phosphate and phosphoenolpyruvate: step 6/7.</text>
</comment>
<dbReference type="eggNOG" id="KOG0692">
    <property type="taxonomic scope" value="Eukaryota"/>
</dbReference>
<dbReference type="VEuPathDB" id="FungiDB:AMAG_08146"/>
<keyword evidence="16" id="KW-0511">Multifunctional enzyme</keyword>
<dbReference type="HAMAP" id="MF_00109">
    <property type="entry name" value="Shikimate_kinase"/>
    <property type="match status" value="1"/>
</dbReference>
<gene>
    <name evidence="25" type="ORF">AMAG_08146</name>
</gene>
<evidence type="ECO:0000256" key="9">
    <source>
        <dbReference type="ARBA" id="ARBA00022777"/>
    </source>
</evidence>
<dbReference type="NCBIfam" id="TIGR01356">
    <property type="entry name" value="aroA"/>
    <property type="match status" value="1"/>
</dbReference>
<dbReference type="Gene3D" id="3.20.20.70">
    <property type="entry name" value="Aldolase class I"/>
    <property type="match status" value="1"/>
</dbReference>
<keyword evidence="7 19" id="KW-0479">Metal-binding</keyword>
<dbReference type="PROSITE" id="PS00104">
    <property type="entry name" value="EPSP_SYNTHASE_1"/>
    <property type="match status" value="1"/>
</dbReference>
<keyword evidence="9 19" id="KW-0418">Kinase</keyword>
<feature type="domain" description="3-dehydroquinate synthase C-terminal" evidence="24">
    <location>
        <begin position="215"/>
        <end position="376"/>
    </location>
</feature>
<dbReference type="NCBIfam" id="TIGR01357">
    <property type="entry name" value="aroB"/>
    <property type="match status" value="1"/>
</dbReference>
<dbReference type="UniPathway" id="UPA00053">
    <property type="reaction ID" value="UER00085"/>
</dbReference>
<dbReference type="Pfam" id="PF01202">
    <property type="entry name" value="SKI"/>
    <property type="match status" value="1"/>
</dbReference>
<dbReference type="STRING" id="578462.A0A0L0SKS9"/>
<dbReference type="OrthoDB" id="204377at2759"/>
<evidence type="ECO:0000259" key="23">
    <source>
        <dbReference type="Pfam" id="PF18317"/>
    </source>
</evidence>
<evidence type="ECO:0000256" key="5">
    <source>
        <dbReference type="ARBA" id="ARBA00022605"/>
    </source>
</evidence>
<dbReference type="InterPro" id="IPR006264">
    <property type="entry name" value="EPSP_synthase"/>
</dbReference>
<dbReference type="EC" id="2.5.1.19" evidence="19"/>
<dbReference type="Gene3D" id="3.65.10.10">
    <property type="entry name" value="Enolpyruvate transferase domain"/>
    <property type="match status" value="2"/>
</dbReference>
<dbReference type="InterPro" id="IPR041121">
    <property type="entry name" value="SDH_C"/>
</dbReference>
<evidence type="ECO:0000256" key="4">
    <source>
        <dbReference type="ARBA" id="ARBA00022490"/>
    </source>
</evidence>
<dbReference type="CDD" id="cd00464">
    <property type="entry name" value="SK"/>
    <property type="match status" value="1"/>
</dbReference>
<dbReference type="PROSITE" id="PS00885">
    <property type="entry name" value="EPSP_SYNTHASE_2"/>
    <property type="match status" value="1"/>
</dbReference>
<evidence type="ECO:0000259" key="20">
    <source>
        <dbReference type="Pfam" id="PF00275"/>
    </source>
</evidence>
<comment type="pathway">
    <text evidence="19">Metabolic intermediate biosynthesis; chorismate biosynthesis; chorismate from D-erythrose 4-phosphate and phosphoenolpyruvate: step 4/7.</text>
</comment>
<dbReference type="PIRSF" id="PIRSF000514">
    <property type="entry name" value="Pentafunct_AroM"/>
    <property type="match status" value="1"/>
</dbReference>
<dbReference type="GO" id="GO:0003856">
    <property type="term" value="F:3-dehydroquinate synthase activity"/>
    <property type="evidence" value="ECO:0007669"/>
    <property type="project" value="UniProtKB-EC"/>
</dbReference>
<dbReference type="HAMAP" id="MF_00210">
    <property type="entry name" value="EPSP_synth"/>
    <property type="match status" value="1"/>
</dbReference>
<dbReference type="NCBIfam" id="TIGR01093">
    <property type="entry name" value="aroD"/>
    <property type="match status" value="1"/>
</dbReference>
<dbReference type="InterPro" id="IPR056179">
    <property type="entry name" value="DHQS_C"/>
</dbReference>
<dbReference type="Pfam" id="PF01487">
    <property type="entry name" value="DHquinase_I"/>
    <property type="match status" value="1"/>
</dbReference>
<dbReference type="GO" id="GO:0003866">
    <property type="term" value="F:3-phosphoshikimate 1-carboxyvinyltransferase activity"/>
    <property type="evidence" value="ECO:0007669"/>
    <property type="project" value="UniProtKB-EC"/>
</dbReference>
<comment type="similarity">
    <text evidence="19">In the 3rd section; belongs to the shikimate kinase family.</text>
</comment>
<dbReference type="InterPro" id="IPR036968">
    <property type="entry name" value="Enolpyruvate_Tfrase_sf"/>
</dbReference>
<comment type="pathway">
    <text evidence="19">Metabolic intermediate biosynthesis; chorismate biosynthesis; chorismate from D-erythrose 4-phosphate and phosphoenolpyruvate: step 3/7.</text>
</comment>
<feature type="domain" description="Shikimate dehydrogenase substrate binding N-terminal" evidence="22">
    <location>
        <begin position="1358"/>
        <end position="1439"/>
    </location>
</feature>
<dbReference type="EC" id="1.1.1.25" evidence="19"/>
<name>A0A0L0SKS9_ALLM3</name>
<dbReference type="SUPFAM" id="SSF55205">
    <property type="entry name" value="EPT/RTPC-like"/>
    <property type="match status" value="1"/>
</dbReference>
<dbReference type="SUPFAM" id="SSF56796">
    <property type="entry name" value="Dehydroquinate synthase-like"/>
    <property type="match status" value="1"/>
</dbReference>
<dbReference type="SUPFAM" id="SSF52540">
    <property type="entry name" value="P-loop containing nucleoside triphosphate hydrolases"/>
    <property type="match status" value="1"/>
</dbReference>
<dbReference type="FunFam" id="3.65.10.10:FF:000007">
    <property type="entry name" value="Pentafunctional AROM polypeptide"/>
    <property type="match status" value="1"/>
</dbReference>
<comment type="catalytic activity">
    <reaction evidence="18 19">
        <text>shikimate + ATP = 3-phosphoshikimate + ADP + H(+)</text>
        <dbReference type="Rhea" id="RHEA:13121"/>
        <dbReference type="ChEBI" id="CHEBI:15378"/>
        <dbReference type="ChEBI" id="CHEBI:30616"/>
        <dbReference type="ChEBI" id="CHEBI:36208"/>
        <dbReference type="ChEBI" id="CHEBI:145989"/>
        <dbReference type="ChEBI" id="CHEBI:456216"/>
        <dbReference type="EC" id="2.7.1.71"/>
    </reaction>
</comment>
<dbReference type="CDD" id="cd00502">
    <property type="entry name" value="DHQase_I"/>
    <property type="match status" value="1"/>
</dbReference>
<dbReference type="CDD" id="cd01065">
    <property type="entry name" value="NAD_bind_Shikimate_DH"/>
    <property type="match status" value="1"/>
</dbReference>
<comment type="subcellular location">
    <subcellularLocation>
        <location evidence="19">Cytoplasm</location>
    </subcellularLocation>
</comment>
<dbReference type="Pfam" id="PF08501">
    <property type="entry name" value="Shikimate_dh_N"/>
    <property type="match status" value="1"/>
</dbReference>
<keyword evidence="11" id="KW-0067">ATP-binding</keyword>
<dbReference type="Pfam" id="PF24621">
    <property type="entry name" value="DHQS_C"/>
    <property type="match status" value="1"/>
</dbReference>
<reference evidence="25 26" key="1">
    <citation type="submission" date="2009-11" db="EMBL/GenBank/DDBJ databases">
        <title>Annotation of Allomyces macrogynus ATCC 38327.</title>
        <authorList>
            <consortium name="The Broad Institute Genome Sequencing Platform"/>
            <person name="Russ C."/>
            <person name="Cuomo C."/>
            <person name="Burger G."/>
            <person name="Gray M.W."/>
            <person name="Holland P.W.H."/>
            <person name="King N."/>
            <person name="Lang F.B.F."/>
            <person name="Roger A.J."/>
            <person name="Ruiz-Trillo I."/>
            <person name="Young S.K."/>
            <person name="Zeng Q."/>
            <person name="Gargeya S."/>
            <person name="Fitzgerald M."/>
            <person name="Haas B."/>
            <person name="Abouelleil A."/>
            <person name="Alvarado L."/>
            <person name="Arachchi H.M."/>
            <person name="Berlin A."/>
            <person name="Chapman S.B."/>
            <person name="Gearin G."/>
            <person name="Goldberg J."/>
            <person name="Griggs A."/>
            <person name="Gujja S."/>
            <person name="Hansen M."/>
            <person name="Heiman D."/>
            <person name="Howarth C."/>
            <person name="Larimer J."/>
            <person name="Lui A."/>
            <person name="MacDonald P.J.P."/>
            <person name="McCowen C."/>
            <person name="Montmayeur A."/>
            <person name="Murphy C."/>
            <person name="Neiman D."/>
            <person name="Pearson M."/>
            <person name="Priest M."/>
            <person name="Roberts A."/>
            <person name="Saif S."/>
            <person name="Shea T."/>
            <person name="Sisk P."/>
            <person name="Stolte C."/>
            <person name="Sykes S."/>
            <person name="Wortman J."/>
            <person name="Nusbaum C."/>
            <person name="Birren B."/>
        </authorList>
    </citation>
    <scope>NUCLEOTIDE SEQUENCE [LARGE SCALE GENOMIC DNA]</scope>
    <source>
        <strain evidence="25 26">ATCC 38327</strain>
    </source>
</reference>
<dbReference type="InterPro" id="IPR013792">
    <property type="entry name" value="RNA3'P_cycl/enolpyr_Trfase_a/b"/>
</dbReference>
<keyword evidence="4 19" id="KW-0963">Cytoplasm</keyword>
<dbReference type="InterPro" id="IPR027417">
    <property type="entry name" value="P-loop_NTPase"/>
</dbReference>
<dbReference type="InterPro" id="IPR013785">
    <property type="entry name" value="Aldolase_TIM"/>
</dbReference>
<evidence type="ECO:0000256" key="15">
    <source>
        <dbReference type="ARBA" id="ARBA00023239"/>
    </source>
</evidence>
<dbReference type="GO" id="GO:0008652">
    <property type="term" value="P:amino acid biosynthetic process"/>
    <property type="evidence" value="ECO:0007669"/>
    <property type="project" value="UniProtKB-KW"/>
</dbReference>
<dbReference type="InterPro" id="IPR000623">
    <property type="entry name" value="Shikimate_kinase/TSH1"/>
</dbReference>
<feature type="domain" description="3-dehydroquinate synthase N-terminal" evidence="21">
    <location>
        <begin position="101"/>
        <end position="213"/>
    </location>
</feature>
<comment type="similarity">
    <text evidence="19">In the N-terminal section; belongs to the dehydroquinate synthase family.</text>
</comment>
<dbReference type="SUPFAM" id="SSF51735">
    <property type="entry name" value="NAD(P)-binding Rossmann-fold domains"/>
    <property type="match status" value="1"/>
</dbReference>
<dbReference type="GO" id="GO:0009073">
    <property type="term" value="P:aromatic amino acid family biosynthetic process"/>
    <property type="evidence" value="ECO:0007669"/>
    <property type="project" value="UniProtKB-KW"/>
</dbReference>
<dbReference type="Gene3D" id="3.40.50.720">
    <property type="entry name" value="NAD(P)-binding Rossmann-like Domain"/>
    <property type="match status" value="1"/>
</dbReference>